<keyword evidence="3 6" id="KW-0694">RNA-binding</keyword>
<dbReference type="GO" id="GO:0000027">
    <property type="term" value="P:ribosomal large subunit assembly"/>
    <property type="evidence" value="ECO:0007669"/>
    <property type="project" value="TreeGrafter"/>
</dbReference>
<dbReference type="GO" id="GO:0008097">
    <property type="term" value="F:5S rRNA binding"/>
    <property type="evidence" value="ECO:0007669"/>
    <property type="project" value="InterPro"/>
</dbReference>
<evidence type="ECO:0000256" key="3">
    <source>
        <dbReference type="ARBA" id="ARBA00022884"/>
    </source>
</evidence>
<dbReference type="AlphaFoldDB" id="Q2QAR1"/>
<evidence type="ECO:0000256" key="5">
    <source>
        <dbReference type="ARBA" id="ARBA00023274"/>
    </source>
</evidence>
<dbReference type="GO" id="GO:0003735">
    <property type="term" value="F:structural constituent of ribosome"/>
    <property type="evidence" value="ECO:0007669"/>
    <property type="project" value="InterPro"/>
</dbReference>
<dbReference type="GO" id="GO:0006412">
    <property type="term" value="P:translation"/>
    <property type="evidence" value="ECO:0007669"/>
    <property type="project" value="UniProtKB-UniRule"/>
</dbReference>
<dbReference type="PANTHER" id="PTHR23410:SF12">
    <property type="entry name" value="LARGE RIBOSOMAL SUBUNIT PROTEIN UL18"/>
    <property type="match status" value="1"/>
</dbReference>
<comment type="function">
    <text evidence="6">This is one of the proteins that bind and probably mediate the attachment of the 5S RNA into the large ribosomal subunit, where it forms part of the central protuberance.</text>
</comment>
<protein>
    <recommendedName>
        <fullName evidence="6">Large ribosomal subunit protein uL18</fullName>
    </recommendedName>
</protein>
<dbReference type="Gene3D" id="3.30.420.100">
    <property type="match status" value="1"/>
</dbReference>
<accession>Q2QAR1</accession>
<keyword evidence="5 6" id="KW-0687">Ribonucleoprotein</keyword>
<dbReference type="EMBL" id="DQ156348">
    <property type="protein sequence ID" value="ABA61385.1"/>
    <property type="molecule type" value="Genomic_DNA"/>
</dbReference>
<organism evidence="7">
    <name type="scientific">uncultured marine group II euryarchaeote HF70_59C08</name>
    <dbReference type="NCBI Taxonomy" id="347540"/>
    <lineage>
        <taxon>Archaea</taxon>
        <taxon>Methanobacteriati</taxon>
        <taxon>Thermoplasmatota</taxon>
        <taxon>Candidatus Poseidoniia</taxon>
        <taxon>Candidatus Poseidoniales</taxon>
        <taxon>environmental samples</taxon>
    </lineage>
</organism>
<dbReference type="NCBIfam" id="NF006342">
    <property type="entry name" value="PRK08569.1"/>
    <property type="match status" value="1"/>
</dbReference>
<sequence length="170" mass="18582">MAQGRRQRRRYKRRTTGQTDYHRRLKLLRGGTPRAVVRVTNTQVICQLITYNPDGDQVVSSVDAKSLRGKYAWPSKESTKSVPAAYCTGYALAKQVQKSGHDEAVLDIGLAASTPGNRVFAALKGMVDGGLWVPHSEDIFPSEERLAGSHINDSIAGAVEKTKSAIEEAN</sequence>
<dbReference type="SUPFAM" id="SSF53137">
    <property type="entry name" value="Translational machinery components"/>
    <property type="match status" value="1"/>
</dbReference>
<evidence type="ECO:0000313" key="7">
    <source>
        <dbReference type="EMBL" id="ABA61385.1"/>
    </source>
</evidence>
<dbReference type="PANTHER" id="PTHR23410">
    <property type="entry name" value="RIBOSOMAL PROTEIN L5-RELATED"/>
    <property type="match status" value="1"/>
</dbReference>
<name>Q2QAR1_9ARCH</name>
<keyword evidence="2 6" id="KW-0699">rRNA-binding</keyword>
<keyword evidence="4 6" id="KW-0689">Ribosomal protein</keyword>
<evidence type="ECO:0000256" key="4">
    <source>
        <dbReference type="ARBA" id="ARBA00022980"/>
    </source>
</evidence>
<comment type="subunit">
    <text evidence="6">Part of the 50S ribosomal subunit. Contacts the 5S and 23S rRNAs.</text>
</comment>
<dbReference type="Pfam" id="PF17144">
    <property type="entry name" value="Ribosomal_L5e"/>
    <property type="match status" value="2"/>
</dbReference>
<evidence type="ECO:0000256" key="1">
    <source>
        <dbReference type="ARBA" id="ARBA00007116"/>
    </source>
</evidence>
<dbReference type="InterPro" id="IPR057267">
    <property type="entry name" value="Rbsml_uL18_arch"/>
</dbReference>
<evidence type="ECO:0000256" key="2">
    <source>
        <dbReference type="ARBA" id="ARBA00022730"/>
    </source>
</evidence>
<comment type="similarity">
    <text evidence="1 6">Belongs to the universal ribosomal protein uL18 family.</text>
</comment>
<evidence type="ECO:0000256" key="6">
    <source>
        <dbReference type="HAMAP-Rule" id="MF_01337"/>
    </source>
</evidence>
<reference evidence="7" key="1">
    <citation type="journal article" date="2006" name="Nature">
        <title>Proteorhodopsin lateral gene transfer between marine planktonic Bacteria and Archaea.</title>
        <authorList>
            <person name="Frigaard N.U."/>
            <person name="Martinez A."/>
            <person name="Mincer T.J."/>
            <person name="DeLong E.F."/>
        </authorList>
    </citation>
    <scope>NUCLEOTIDE SEQUENCE</scope>
</reference>
<proteinExistence type="inferred from homology"/>
<gene>
    <name evidence="6" type="primary">rpl18</name>
</gene>
<dbReference type="CDD" id="cd00432">
    <property type="entry name" value="Ribosomal_L18_L5e"/>
    <property type="match status" value="1"/>
</dbReference>
<dbReference type="InterPro" id="IPR005485">
    <property type="entry name" value="Rbsml_uL18_euk_arch"/>
</dbReference>
<dbReference type="GO" id="GO:0022625">
    <property type="term" value="C:cytosolic large ribosomal subunit"/>
    <property type="evidence" value="ECO:0007669"/>
    <property type="project" value="TreeGrafter"/>
</dbReference>
<dbReference type="InterPro" id="IPR057268">
    <property type="entry name" value="Ribosomal_L18"/>
</dbReference>
<dbReference type="HAMAP" id="MF_01337_A">
    <property type="entry name" value="Ribosomal_uL18_A"/>
    <property type="match status" value="1"/>
</dbReference>